<evidence type="ECO:0000256" key="1">
    <source>
        <dbReference type="SAM" id="MobiDB-lite"/>
    </source>
</evidence>
<accession>A0ABY0HAE9</accession>
<dbReference type="EMBL" id="QJNS01000108">
    <property type="protein sequence ID" value="RYO86867.1"/>
    <property type="molecule type" value="Genomic_DNA"/>
</dbReference>
<dbReference type="Proteomes" id="UP000294003">
    <property type="component" value="Unassembled WGS sequence"/>
</dbReference>
<comment type="caution">
    <text evidence="2">The sequence shown here is derived from an EMBL/GenBank/DDBJ whole genome shotgun (WGS) entry which is preliminary data.</text>
</comment>
<feature type="compositionally biased region" description="Polar residues" evidence="1">
    <location>
        <begin position="39"/>
        <end position="48"/>
    </location>
</feature>
<proteinExistence type="predicted"/>
<evidence type="ECO:0000313" key="2">
    <source>
        <dbReference type="EMBL" id="RYO86867.1"/>
    </source>
</evidence>
<feature type="region of interest" description="Disordered" evidence="1">
    <location>
        <begin position="29"/>
        <end position="71"/>
    </location>
</feature>
<protein>
    <submittedName>
        <fullName evidence="2">Uncharacterized protein</fullName>
    </submittedName>
</protein>
<name>A0ABY0HAE9_9PEZI</name>
<evidence type="ECO:0000313" key="3">
    <source>
        <dbReference type="Proteomes" id="UP000294003"/>
    </source>
</evidence>
<keyword evidence="3" id="KW-1185">Reference proteome</keyword>
<reference evidence="2 3" key="1">
    <citation type="submission" date="2018-06" db="EMBL/GenBank/DDBJ databases">
        <title>Complete Genomes of Monosporascus.</title>
        <authorList>
            <person name="Robinson A.J."/>
            <person name="Natvig D.O."/>
        </authorList>
    </citation>
    <scope>NUCLEOTIDE SEQUENCE [LARGE SCALE GENOMIC DNA]</scope>
    <source>
        <strain evidence="2 3">CBS 609.92</strain>
    </source>
</reference>
<sequence>MSTITNTVRNLRKHKIAPAYNYRIGTGPLPPDPYIGDNNVGTVGTNRFGNKLNPAGAPGSPTPNKPRTGDPLICFQKRQWEDTEANTIPIYTVSRAA</sequence>
<organism evidence="2 3">
    <name type="scientific">Monosporascus cannonballus</name>
    <dbReference type="NCBI Taxonomy" id="155416"/>
    <lineage>
        <taxon>Eukaryota</taxon>
        <taxon>Fungi</taxon>
        <taxon>Dikarya</taxon>
        <taxon>Ascomycota</taxon>
        <taxon>Pezizomycotina</taxon>
        <taxon>Sordariomycetes</taxon>
        <taxon>Xylariomycetidae</taxon>
        <taxon>Xylariales</taxon>
        <taxon>Xylariales incertae sedis</taxon>
        <taxon>Monosporascus</taxon>
    </lineage>
</organism>
<gene>
    <name evidence="2" type="ORF">DL762_004531</name>
</gene>